<sequence>MDNTNILAEYLKKHFIIEQLKYNMYNADDIYYRIPTLSFRLVDESYIDELKGHIELFQGKLKWTIFKSFYGKRRPNYLLCPLEIYHMNKELYENGDIQSQKEYFSEEEYRKLCQYGILDIPELYNYVKNIYG</sequence>
<dbReference type="EMBL" id="CP113524">
    <property type="protein sequence ID" value="WAJ24247.1"/>
    <property type="molecule type" value="Genomic_DNA"/>
</dbReference>
<keyword evidence="2" id="KW-1185">Reference proteome</keyword>
<reference evidence="1" key="1">
    <citation type="submission" date="2022-11" db="EMBL/GenBank/DDBJ databases">
        <title>Lacrimispora xylanolytica sy1, complete genome.</title>
        <authorList>
            <person name="Choi S."/>
        </authorList>
    </citation>
    <scope>NUCLEOTIDE SEQUENCE</scope>
    <source>
        <strain evidence="1">Sy1</strain>
    </source>
</reference>
<dbReference type="Proteomes" id="UP001163115">
    <property type="component" value="Chromosome"/>
</dbReference>
<protein>
    <submittedName>
        <fullName evidence="1">Uncharacterized protein</fullName>
    </submittedName>
</protein>
<name>A0ABY7AC51_9FIRM</name>
<accession>A0ABY7AC51</accession>
<dbReference type="RefSeq" id="WP_268115417.1">
    <property type="nucleotide sequence ID" value="NZ_CP113524.1"/>
</dbReference>
<proteinExistence type="predicted"/>
<organism evidence="1 2">
    <name type="scientific">Lacrimispora xylanolytica</name>
    <dbReference type="NCBI Taxonomy" id="29375"/>
    <lineage>
        <taxon>Bacteria</taxon>
        <taxon>Bacillati</taxon>
        <taxon>Bacillota</taxon>
        <taxon>Clostridia</taxon>
        <taxon>Lachnospirales</taxon>
        <taxon>Lachnospiraceae</taxon>
        <taxon>Lacrimispora</taxon>
    </lineage>
</organism>
<gene>
    <name evidence="1" type="ORF">OW255_01625</name>
</gene>
<evidence type="ECO:0000313" key="2">
    <source>
        <dbReference type="Proteomes" id="UP001163115"/>
    </source>
</evidence>
<evidence type="ECO:0000313" key="1">
    <source>
        <dbReference type="EMBL" id="WAJ24247.1"/>
    </source>
</evidence>